<organism evidence="2">
    <name type="scientific">marine sediment metagenome</name>
    <dbReference type="NCBI Taxonomy" id="412755"/>
    <lineage>
        <taxon>unclassified sequences</taxon>
        <taxon>metagenomes</taxon>
        <taxon>ecological metagenomes</taxon>
    </lineage>
</organism>
<proteinExistence type="predicted"/>
<reference evidence="2" key="1">
    <citation type="journal article" date="2015" name="Nature">
        <title>Complex archaea that bridge the gap between prokaryotes and eukaryotes.</title>
        <authorList>
            <person name="Spang A."/>
            <person name="Saw J.H."/>
            <person name="Jorgensen S.L."/>
            <person name="Zaremba-Niedzwiedzka K."/>
            <person name="Martijn J."/>
            <person name="Lind A.E."/>
            <person name="van Eijk R."/>
            <person name="Schleper C."/>
            <person name="Guy L."/>
            <person name="Ettema T.J."/>
        </authorList>
    </citation>
    <scope>NUCLEOTIDE SEQUENCE</scope>
</reference>
<dbReference type="AlphaFoldDB" id="A0A0F9WGB3"/>
<dbReference type="PROSITE" id="PS51186">
    <property type="entry name" value="GNAT"/>
    <property type="match status" value="1"/>
</dbReference>
<protein>
    <recommendedName>
        <fullName evidence="1">N-acetyltransferase domain-containing protein</fullName>
    </recommendedName>
</protein>
<dbReference type="Pfam" id="PF00583">
    <property type="entry name" value="Acetyltransf_1"/>
    <property type="match status" value="1"/>
</dbReference>
<dbReference type="Gene3D" id="3.40.630.30">
    <property type="match status" value="1"/>
</dbReference>
<feature type="domain" description="N-acetyltransferase" evidence="1">
    <location>
        <begin position="9"/>
        <end position="215"/>
    </location>
</feature>
<comment type="caution">
    <text evidence="2">The sequence shown here is derived from an EMBL/GenBank/DDBJ whole genome shotgun (WGS) entry which is preliminary data.</text>
</comment>
<dbReference type="InterPro" id="IPR016181">
    <property type="entry name" value="Acyl_CoA_acyltransferase"/>
</dbReference>
<dbReference type="GO" id="GO:0016747">
    <property type="term" value="F:acyltransferase activity, transferring groups other than amino-acyl groups"/>
    <property type="evidence" value="ECO:0007669"/>
    <property type="project" value="InterPro"/>
</dbReference>
<evidence type="ECO:0000259" key="1">
    <source>
        <dbReference type="PROSITE" id="PS51186"/>
    </source>
</evidence>
<dbReference type="InterPro" id="IPR000182">
    <property type="entry name" value="GNAT_dom"/>
</dbReference>
<dbReference type="CDD" id="cd04301">
    <property type="entry name" value="NAT_SF"/>
    <property type="match status" value="1"/>
</dbReference>
<sequence length="224" mass="25737">MGQPTDTPYHIRPLRRCDRQAVRDICVATNWMGQYRADIAPDDWLWAEYWTRYFTDRQPRLSWVAVRPADGRVVGYLTGTADVRDFDAYVPYLLGGIIWRVIRKRLISNARSRRPMLALVRSAIKGEMTVPDSLLRQYPATWHFNLLPEARRRGLGTQMLMRFIDAARQARAPGLHAQVISLNTASLAFCRRAGLACLHSTPLTAFAHVESQPMQLQTWGMRLQ</sequence>
<name>A0A0F9WGB3_9ZZZZ</name>
<accession>A0A0F9WGB3</accession>
<evidence type="ECO:0000313" key="2">
    <source>
        <dbReference type="EMBL" id="KKN84911.1"/>
    </source>
</evidence>
<dbReference type="SUPFAM" id="SSF55729">
    <property type="entry name" value="Acyl-CoA N-acyltransferases (Nat)"/>
    <property type="match status" value="1"/>
</dbReference>
<dbReference type="EMBL" id="LAZR01000165">
    <property type="protein sequence ID" value="KKN84911.1"/>
    <property type="molecule type" value="Genomic_DNA"/>
</dbReference>
<gene>
    <name evidence="2" type="ORF">LCGC14_0284360</name>
</gene>